<evidence type="ECO:0000256" key="2">
    <source>
        <dbReference type="ARBA" id="ARBA00009298"/>
    </source>
</evidence>
<dbReference type="PANTHER" id="PTHR33778">
    <property type="entry name" value="PROTEIN MGTC"/>
    <property type="match status" value="1"/>
</dbReference>
<evidence type="ECO:0000259" key="8">
    <source>
        <dbReference type="Pfam" id="PF02308"/>
    </source>
</evidence>
<comment type="caution">
    <text evidence="9">The sequence shown here is derived from an EMBL/GenBank/DDBJ whole genome shotgun (WGS) entry which is preliminary data.</text>
</comment>
<protein>
    <submittedName>
        <fullName evidence="9">MgtC/SapB family protein</fullName>
    </submittedName>
</protein>
<evidence type="ECO:0000256" key="4">
    <source>
        <dbReference type="ARBA" id="ARBA00022692"/>
    </source>
</evidence>
<evidence type="ECO:0000256" key="6">
    <source>
        <dbReference type="ARBA" id="ARBA00023136"/>
    </source>
</evidence>
<feature type="domain" description="MgtC/SapB/SrpB/YhiD N-terminal" evidence="8">
    <location>
        <begin position="25"/>
        <end position="143"/>
    </location>
</feature>
<keyword evidence="6 7" id="KW-0472">Membrane</keyword>
<evidence type="ECO:0000256" key="5">
    <source>
        <dbReference type="ARBA" id="ARBA00022989"/>
    </source>
</evidence>
<feature type="transmembrane region" description="Helical" evidence="7">
    <location>
        <begin position="47"/>
        <end position="66"/>
    </location>
</feature>
<evidence type="ECO:0000313" key="10">
    <source>
        <dbReference type="Proteomes" id="UP000886852"/>
    </source>
</evidence>
<dbReference type="Pfam" id="PF02308">
    <property type="entry name" value="MgtC"/>
    <property type="match status" value="1"/>
</dbReference>
<proteinExistence type="inferred from homology"/>
<dbReference type="Proteomes" id="UP000886852">
    <property type="component" value="Unassembled WGS sequence"/>
</dbReference>
<evidence type="ECO:0000256" key="7">
    <source>
        <dbReference type="SAM" id="Phobius"/>
    </source>
</evidence>
<evidence type="ECO:0000256" key="1">
    <source>
        <dbReference type="ARBA" id="ARBA00004651"/>
    </source>
</evidence>
<dbReference type="PANTHER" id="PTHR33778:SF1">
    <property type="entry name" value="MAGNESIUM TRANSPORTER YHID-RELATED"/>
    <property type="match status" value="1"/>
</dbReference>
<organism evidence="9 10">
    <name type="scientific">Candidatus Fimimonas merdipullorum</name>
    <dbReference type="NCBI Taxonomy" id="2840822"/>
    <lineage>
        <taxon>Bacteria</taxon>
        <taxon>Pseudomonadati</taxon>
        <taxon>Myxococcota</taxon>
        <taxon>Myxococcia</taxon>
        <taxon>Myxococcales</taxon>
        <taxon>Cystobacterineae</taxon>
        <taxon>Myxococcaceae</taxon>
        <taxon>Myxococcaceae incertae sedis</taxon>
        <taxon>Candidatus Fimimonas</taxon>
    </lineage>
</organism>
<dbReference type="InterPro" id="IPR049177">
    <property type="entry name" value="MgtC_SapB_SrpB_YhiD_N"/>
</dbReference>
<evidence type="ECO:0000313" key="9">
    <source>
        <dbReference type="EMBL" id="HIU91469.1"/>
    </source>
</evidence>
<name>A0A9D1MXV3_9BACT</name>
<comment type="similarity">
    <text evidence="2">Belongs to the MgtC/SapB family.</text>
</comment>
<evidence type="ECO:0000256" key="3">
    <source>
        <dbReference type="ARBA" id="ARBA00022475"/>
    </source>
</evidence>
<keyword evidence="4 7" id="KW-0812">Transmembrane</keyword>
<dbReference type="InterPro" id="IPR003416">
    <property type="entry name" value="MgtC/SapB/SrpB/YhiD_fam"/>
</dbReference>
<feature type="transmembrane region" description="Helical" evidence="7">
    <location>
        <begin position="124"/>
        <end position="142"/>
    </location>
</feature>
<sequence length="230" mass="25394">MFQQLAAAGFWPQNFELTSMIQVLVGGLLGLAVGIERSRRQKEAGKATHFVVGAASTLLTCISLWFKENGDYGDGARIAAQIVTGIGFLGAGMIFFRRESLRGLTTAAGIWATAAIGMCVATGMYWLAVTATALIIVVQMLLHSKLIKRNSQHLLYVKLHYDDNIKKKLMQFFGASNFHRFKVTAEWTETEDGLLAETVIYPTQNCKADAIAQFMKDNPQIVSIERLEDL</sequence>
<dbReference type="PRINTS" id="PR01837">
    <property type="entry name" value="MGTCSAPBPROT"/>
</dbReference>
<reference evidence="9" key="2">
    <citation type="journal article" date="2021" name="PeerJ">
        <title>Extensive microbial diversity within the chicken gut microbiome revealed by metagenomics and culture.</title>
        <authorList>
            <person name="Gilroy R."/>
            <person name="Ravi A."/>
            <person name="Getino M."/>
            <person name="Pursley I."/>
            <person name="Horton D.L."/>
            <person name="Alikhan N.F."/>
            <person name="Baker D."/>
            <person name="Gharbi K."/>
            <person name="Hall N."/>
            <person name="Watson M."/>
            <person name="Adriaenssens E.M."/>
            <person name="Foster-Nyarko E."/>
            <person name="Jarju S."/>
            <person name="Secka A."/>
            <person name="Antonio M."/>
            <person name="Oren A."/>
            <person name="Chaudhuri R.R."/>
            <person name="La Ragione R."/>
            <person name="Hildebrand F."/>
            <person name="Pallen M.J."/>
        </authorList>
    </citation>
    <scope>NUCLEOTIDE SEQUENCE</scope>
    <source>
        <strain evidence="9">ChiHjej12B11-7776</strain>
    </source>
</reference>
<feature type="transmembrane region" description="Helical" evidence="7">
    <location>
        <begin position="17"/>
        <end position="35"/>
    </location>
</feature>
<accession>A0A9D1MXV3</accession>
<feature type="transmembrane region" description="Helical" evidence="7">
    <location>
        <begin position="78"/>
        <end position="96"/>
    </location>
</feature>
<dbReference type="EMBL" id="DVOC01000101">
    <property type="protein sequence ID" value="HIU91469.1"/>
    <property type="molecule type" value="Genomic_DNA"/>
</dbReference>
<keyword evidence="3" id="KW-1003">Cell membrane</keyword>
<comment type="subcellular location">
    <subcellularLocation>
        <location evidence="1">Cell membrane</location>
        <topology evidence="1">Multi-pass membrane protein</topology>
    </subcellularLocation>
</comment>
<dbReference type="GO" id="GO:0005886">
    <property type="term" value="C:plasma membrane"/>
    <property type="evidence" value="ECO:0007669"/>
    <property type="project" value="UniProtKB-SubCell"/>
</dbReference>
<gene>
    <name evidence="9" type="ORF">IAC72_05625</name>
</gene>
<dbReference type="AlphaFoldDB" id="A0A9D1MXV3"/>
<reference evidence="9" key="1">
    <citation type="submission" date="2020-10" db="EMBL/GenBank/DDBJ databases">
        <authorList>
            <person name="Gilroy R."/>
        </authorList>
    </citation>
    <scope>NUCLEOTIDE SEQUENCE</scope>
    <source>
        <strain evidence="9">ChiHjej12B11-7776</strain>
    </source>
</reference>
<keyword evidence="5 7" id="KW-1133">Transmembrane helix</keyword>